<keyword evidence="3" id="KW-1185">Reference proteome</keyword>
<feature type="region of interest" description="Disordered" evidence="1">
    <location>
        <begin position="525"/>
        <end position="572"/>
    </location>
</feature>
<organism evidence="2 3">
    <name type="scientific">Trypanosoma cruzi marinkellei</name>
    <dbReference type="NCBI Taxonomy" id="85056"/>
    <lineage>
        <taxon>Eukaryota</taxon>
        <taxon>Discoba</taxon>
        <taxon>Euglenozoa</taxon>
        <taxon>Kinetoplastea</taxon>
        <taxon>Metakinetoplastina</taxon>
        <taxon>Trypanosomatida</taxon>
        <taxon>Trypanosomatidae</taxon>
        <taxon>Trypanosoma</taxon>
        <taxon>Schizotrypanum</taxon>
    </lineage>
</organism>
<accession>K2MWW4</accession>
<gene>
    <name evidence="2" type="ORF">MOQ_009437</name>
</gene>
<reference evidence="2 3" key="1">
    <citation type="journal article" date="2012" name="BMC Genomics">
        <title>Comparative genomic analysis of human infective Trypanosoma cruzi lineages with the bat-restricted subspecies T. cruzi marinkellei.</title>
        <authorList>
            <person name="Franzen O."/>
            <person name="Talavera-Lopez C."/>
            <person name="Ochaya S."/>
            <person name="Butler C.E."/>
            <person name="Messenger L.A."/>
            <person name="Lewis M.D."/>
            <person name="Llewellyn M.S."/>
            <person name="Marinkelle C.J."/>
            <person name="Tyler K.M."/>
            <person name="Miles M.A."/>
            <person name="Andersson B."/>
        </authorList>
    </citation>
    <scope>NUCLEOTIDE SEQUENCE [LARGE SCALE GENOMIC DNA]</scope>
    <source>
        <strain evidence="2 3">B7</strain>
    </source>
</reference>
<proteinExistence type="predicted"/>
<protein>
    <submittedName>
        <fullName evidence="2">Uncharacterized protein</fullName>
    </submittedName>
</protein>
<dbReference type="Proteomes" id="UP000007350">
    <property type="component" value="Unassembled WGS sequence"/>
</dbReference>
<dbReference type="OrthoDB" id="250407at2759"/>
<evidence type="ECO:0000256" key="1">
    <source>
        <dbReference type="SAM" id="MobiDB-lite"/>
    </source>
</evidence>
<sequence>MGSKGGLDEVPRQLRQLLRRIPVGYSSVYLNELQPSSQHLFLTACMTKARQRLHGSAENMLGISVSRQDVSWHPSVRALRLNGVEANQQGGKSSPCTSVPMLQRMASELRLPQGSSGRLEAYRTSHPTLLTNPHLFLLSVPRWMFDDEGGDNGGQRTVESVLQRHLVKVNKTLYWREGELSNGDKDAATDTSDVMLETIWGCTTLQLLQAAKAAASRGYRLFLLSYPRQRMLSNEGLLVRELGGWCPSAFCSFQLDVRSVELEGASTHSSSLSLLEEAQRGFGANVGVEKAGLQGSCGSGSTKSGLENMAQLEYTFPFAVAEAFVDAKRDAPVPWAQVCDDPLTSSLFEALYDRRHFCVTDAVLYASRRVVLPFLLGLPPSLSSSSNALNGTGGEGEGGCGGRGGASSAGLMRWSEIYAVLRWRLFESAFGSLSQLVRTEDVAAVGGGLDPFILPFHDTFVTRILIPRMSEYYDATCKGAGASARQNAVTLLNVHVHNTPSTPPATVTVDILDCFNSLASRRRYGGNGSSGADRNGNEAGDAHCDSAVKKKKKKKKNKEKEEQKPKKLADEHNSFGVGDVHFTLADLPGLVKYLLYFSQRFEVHGGGTTLKFTPHRG</sequence>
<comment type="caution">
    <text evidence="2">The sequence shown here is derived from an EMBL/GenBank/DDBJ whole genome shotgun (WGS) entry which is preliminary data.</text>
</comment>
<dbReference type="AlphaFoldDB" id="K2MWW4"/>
<feature type="compositionally biased region" description="Basic and acidic residues" evidence="1">
    <location>
        <begin position="558"/>
        <end position="572"/>
    </location>
</feature>
<name>K2MWW4_TRYCR</name>
<dbReference type="EMBL" id="AHKC01019741">
    <property type="protein sequence ID" value="EKF26856.1"/>
    <property type="molecule type" value="Genomic_DNA"/>
</dbReference>
<evidence type="ECO:0000313" key="3">
    <source>
        <dbReference type="Proteomes" id="UP000007350"/>
    </source>
</evidence>
<evidence type="ECO:0000313" key="2">
    <source>
        <dbReference type="EMBL" id="EKF26856.1"/>
    </source>
</evidence>